<accession>A0A285QYH5</accession>
<evidence type="ECO:0000259" key="2">
    <source>
        <dbReference type="Pfam" id="PF13280"/>
    </source>
</evidence>
<dbReference type="InterPro" id="IPR051534">
    <property type="entry name" value="CBASS_pafABC_assoc_protein"/>
</dbReference>
<dbReference type="AlphaFoldDB" id="A0A285QYH5"/>
<reference evidence="3 4" key="1">
    <citation type="submission" date="2017-07" db="EMBL/GenBank/DDBJ databases">
        <authorList>
            <person name="Sun Z.S."/>
            <person name="Albrecht U."/>
            <person name="Echele G."/>
            <person name="Lee C.C."/>
        </authorList>
    </citation>
    <scope>NUCLEOTIDE SEQUENCE [LARGE SCALE GENOMIC DNA]</scope>
    <source>
        <strain evidence="3 4">CGMCC 1.12672</strain>
    </source>
</reference>
<proteinExistence type="predicted"/>
<dbReference type="InterPro" id="IPR026881">
    <property type="entry name" value="WYL_dom"/>
</dbReference>
<dbReference type="EMBL" id="OBMI01000002">
    <property type="protein sequence ID" value="SOB87025.1"/>
    <property type="molecule type" value="Genomic_DNA"/>
</dbReference>
<dbReference type="InterPro" id="IPR036388">
    <property type="entry name" value="WH-like_DNA-bd_sf"/>
</dbReference>
<evidence type="ECO:0000313" key="3">
    <source>
        <dbReference type="EMBL" id="SOB87025.1"/>
    </source>
</evidence>
<dbReference type="PROSITE" id="PS52050">
    <property type="entry name" value="WYL"/>
    <property type="match status" value="1"/>
</dbReference>
<dbReference type="InterPro" id="IPR013196">
    <property type="entry name" value="HTH_11"/>
</dbReference>
<dbReference type="Pfam" id="PF08279">
    <property type="entry name" value="HTH_11"/>
    <property type="match status" value="1"/>
</dbReference>
<dbReference type="SUPFAM" id="SSF46785">
    <property type="entry name" value="Winged helix' DNA-binding domain"/>
    <property type="match status" value="1"/>
</dbReference>
<feature type="domain" description="Helix-turn-helix type 11" evidence="1">
    <location>
        <begin position="19"/>
        <end position="61"/>
    </location>
</feature>
<dbReference type="InterPro" id="IPR036390">
    <property type="entry name" value="WH_DNA-bd_sf"/>
</dbReference>
<dbReference type="PANTHER" id="PTHR34580">
    <property type="match status" value="1"/>
</dbReference>
<dbReference type="PANTHER" id="PTHR34580:SF3">
    <property type="entry name" value="PROTEIN PAFB"/>
    <property type="match status" value="1"/>
</dbReference>
<dbReference type="Gene3D" id="1.10.10.10">
    <property type="entry name" value="Winged helix-like DNA-binding domain superfamily/Winged helix DNA-binding domain"/>
    <property type="match status" value="1"/>
</dbReference>
<protein>
    <submittedName>
        <fullName evidence="3">WYL domain-containing protein</fullName>
    </submittedName>
</protein>
<name>A0A285QYH5_9SPHN</name>
<dbReference type="Proteomes" id="UP000219494">
    <property type="component" value="Unassembled WGS sequence"/>
</dbReference>
<feature type="domain" description="WYL" evidence="2">
    <location>
        <begin position="141"/>
        <end position="200"/>
    </location>
</feature>
<evidence type="ECO:0000313" key="4">
    <source>
        <dbReference type="Proteomes" id="UP000219494"/>
    </source>
</evidence>
<dbReference type="Pfam" id="PF13280">
    <property type="entry name" value="WYL"/>
    <property type="match status" value="1"/>
</dbReference>
<gene>
    <name evidence="3" type="ORF">SAMN06297144_2145</name>
</gene>
<organism evidence="3 4">
    <name type="scientific">Sphingomonas guangdongensis</name>
    <dbReference type="NCBI Taxonomy" id="1141890"/>
    <lineage>
        <taxon>Bacteria</taxon>
        <taxon>Pseudomonadati</taxon>
        <taxon>Pseudomonadota</taxon>
        <taxon>Alphaproteobacteria</taxon>
        <taxon>Sphingomonadales</taxon>
        <taxon>Sphingomonadaceae</taxon>
        <taxon>Sphingomonas</taxon>
    </lineage>
</organism>
<evidence type="ECO:0000259" key="1">
    <source>
        <dbReference type="Pfam" id="PF08279"/>
    </source>
</evidence>
<keyword evidence="4" id="KW-1185">Reference proteome</keyword>
<sequence length="256" mass="28174">MRCREPAACSICSACCARRPPVTATDLAQELGMSVRSIYRDIDTLRALGAPVEGQAGVGYQLGSGFFLPDLTFSADEADALVLGLGWVRQRRDRQLAASSDSALAKIEAARGVSAAVPLAGAPTVAAASASTRVDPPDAGVLRDAVRRQHKVTIRYRDLKEVESERQIWPIAIVYFDDVRLLAAWCEERAAFRHFRIDRLVVTAVLAERYPERRSALVARWRAQDRDWRTLLTKSDTAVRHYAVGTPVAGSLLEER</sequence>